<reference evidence="1 2" key="2">
    <citation type="submission" date="2020-08" db="EMBL/GenBank/DDBJ databases">
        <title>The Agave Microbiome: Exploring the role of microbial communities in plant adaptations to desert environments.</title>
        <authorList>
            <person name="Partida-Martinez L.P."/>
        </authorList>
    </citation>
    <scope>NUCLEOTIDE SEQUENCE [LARGE SCALE GENOMIC DNA]</scope>
    <source>
        <strain evidence="1 2">AS2.3</strain>
    </source>
</reference>
<evidence type="ECO:0000313" key="2">
    <source>
        <dbReference type="Proteomes" id="UP000517753"/>
    </source>
</evidence>
<sequence>MLTKAVALDWVALRAALFDWLGSAGVAYDGTREAMVVGMTALGGKLAADLAFVYHVATMAEWDATFGVTEAQARTVADACARVSAAFQSGSEHKPG</sequence>
<organism evidence="1 2">
    <name type="scientific">Sphingomonas melonis</name>
    <dbReference type="NCBI Taxonomy" id="152682"/>
    <lineage>
        <taxon>Bacteria</taxon>
        <taxon>Pseudomonadati</taxon>
        <taxon>Pseudomonadota</taxon>
        <taxon>Alphaproteobacteria</taxon>
        <taxon>Sphingomonadales</taxon>
        <taxon>Sphingomonadaceae</taxon>
        <taxon>Sphingomonas</taxon>
    </lineage>
</organism>
<keyword evidence="2" id="KW-1185">Reference proteome</keyword>
<comment type="caution">
    <text evidence="1">The sequence shown here is derived from an EMBL/GenBank/DDBJ whole genome shotgun (WGS) entry which is preliminary data.</text>
</comment>
<proteinExistence type="predicted"/>
<protein>
    <submittedName>
        <fullName evidence="1">Uncharacterized protein</fullName>
    </submittedName>
</protein>
<gene>
    <name evidence="1" type="ORF">HD841_000824</name>
</gene>
<name>A0A7Y9FKR0_9SPHN</name>
<dbReference type="Proteomes" id="UP000517753">
    <property type="component" value="Unassembled WGS sequence"/>
</dbReference>
<evidence type="ECO:0000313" key="1">
    <source>
        <dbReference type="EMBL" id="NYD89055.1"/>
    </source>
</evidence>
<dbReference type="EMBL" id="JACCBY010000001">
    <property type="protein sequence ID" value="NYD89055.1"/>
    <property type="molecule type" value="Genomic_DNA"/>
</dbReference>
<accession>A0A7Y9FKR0</accession>
<reference evidence="1 2" key="1">
    <citation type="submission" date="2020-07" db="EMBL/GenBank/DDBJ databases">
        <authorList>
            <person name="Partida-Martinez L."/>
            <person name="Huntemann M."/>
            <person name="Clum A."/>
            <person name="Wang J."/>
            <person name="Palaniappan K."/>
            <person name="Ritter S."/>
            <person name="Chen I.-M."/>
            <person name="Stamatis D."/>
            <person name="Reddy T."/>
            <person name="O'Malley R."/>
            <person name="Daum C."/>
            <person name="Shapiro N."/>
            <person name="Ivanova N."/>
            <person name="Kyrpides N."/>
            <person name="Woyke T."/>
        </authorList>
    </citation>
    <scope>NUCLEOTIDE SEQUENCE [LARGE SCALE GENOMIC DNA]</scope>
    <source>
        <strain evidence="1 2">AS2.3</strain>
    </source>
</reference>
<dbReference type="AlphaFoldDB" id="A0A7Y9FKR0"/>